<accession>A0A1R0KFV9</accession>
<organism evidence="3 4">
    <name type="scientific">Amycolatopsis coloradensis</name>
    <dbReference type="NCBI Taxonomy" id="76021"/>
    <lineage>
        <taxon>Bacteria</taxon>
        <taxon>Bacillati</taxon>
        <taxon>Actinomycetota</taxon>
        <taxon>Actinomycetes</taxon>
        <taxon>Pseudonocardiales</taxon>
        <taxon>Pseudonocardiaceae</taxon>
        <taxon>Amycolatopsis</taxon>
    </lineage>
</organism>
<sequence>MSTSRDITVDVELPYPPSRVWMALTDAEAMADWLMPVDGFAPVVGRPFTLRAKPMPGWDGVVHCEVTVVDEPHVLAYTWRGSRMRTTTTVTWTLAAADGGHTRLRLAHDGFTGLGGRFLAFMHRGGWKKFTHNRLVGHLARTTSKDNT</sequence>
<evidence type="ECO:0000313" key="4">
    <source>
        <dbReference type="Proteomes" id="UP000187486"/>
    </source>
</evidence>
<feature type="domain" description="Activator of Hsp90 ATPase homologue 1/2-like C-terminal" evidence="2">
    <location>
        <begin position="15"/>
        <end position="138"/>
    </location>
</feature>
<name>A0A1R0KFV9_9PSEU</name>
<dbReference type="Gene3D" id="3.30.530.20">
    <property type="match status" value="1"/>
</dbReference>
<protein>
    <recommendedName>
        <fullName evidence="2">Activator of Hsp90 ATPase homologue 1/2-like C-terminal domain-containing protein</fullName>
    </recommendedName>
</protein>
<evidence type="ECO:0000313" key="3">
    <source>
        <dbReference type="EMBL" id="OLZ44384.1"/>
    </source>
</evidence>
<dbReference type="CDD" id="cd07814">
    <property type="entry name" value="SRPBCC_CalC_Aha1-like"/>
    <property type="match status" value="1"/>
</dbReference>
<dbReference type="RefSeq" id="WP_076167567.1">
    <property type="nucleotide sequence ID" value="NZ_JBEZVB010000037.1"/>
</dbReference>
<keyword evidence="4" id="KW-1185">Reference proteome</keyword>
<reference evidence="3 4" key="1">
    <citation type="submission" date="2016-01" db="EMBL/GenBank/DDBJ databases">
        <title>Amycolatopsis coloradensis genome sequencing and assembly.</title>
        <authorList>
            <person name="Mayilraj S."/>
        </authorList>
    </citation>
    <scope>NUCLEOTIDE SEQUENCE [LARGE SCALE GENOMIC DNA]</scope>
    <source>
        <strain evidence="3 4">DSM 44225</strain>
    </source>
</reference>
<proteinExistence type="inferred from homology"/>
<comment type="similarity">
    <text evidence="1">Belongs to the AHA1 family.</text>
</comment>
<dbReference type="STRING" id="76021.BS329_36725"/>
<evidence type="ECO:0000256" key="1">
    <source>
        <dbReference type="ARBA" id="ARBA00006817"/>
    </source>
</evidence>
<dbReference type="Pfam" id="PF08327">
    <property type="entry name" value="AHSA1"/>
    <property type="match status" value="1"/>
</dbReference>
<dbReference type="Proteomes" id="UP000187486">
    <property type="component" value="Unassembled WGS sequence"/>
</dbReference>
<dbReference type="AlphaFoldDB" id="A0A1R0KFV9"/>
<dbReference type="InterPro" id="IPR023393">
    <property type="entry name" value="START-like_dom_sf"/>
</dbReference>
<dbReference type="EMBL" id="MQUQ01000026">
    <property type="protein sequence ID" value="OLZ44384.1"/>
    <property type="molecule type" value="Genomic_DNA"/>
</dbReference>
<dbReference type="OrthoDB" id="9803476at2"/>
<evidence type="ECO:0000259" key="2">
    <source>
        <dbReference type="Pfam" id="PF08327"/>
    </source>
</evidence>
<comment type="caution">
    <text evidence="3">The sequence shown here is derived from an EMBL/GenBank/DDBJ whole genome shotgun (WGS) entry which is preliminary data.</text>
</comment>
<dbReference type="InterPro" id="IPR013538">
    <property type="entry name" value="ASHA1/2-like_C"/>
</dbReference>
<dbReference type="SUPFAM" id="SSF55961">
    <property type="entry name" value="Bet v1-like"/>
    <property type="match status" value="1"/>
</dbReference>
<gene>
    <name evidence="3" type="ORF">BS329_36725</name>
</gene>